<keyword evidence="5" id="KW-0808">Transferase</keyword>
<dbReference type="Pfam" id="PF06580">
    <property type="entry name" value="His_kinase"/>
    <property type="match status" value="1"/>
</dbReference>
<gene>
    <name evidence="11" type="ORF">SAMN04487884_10825</name>
</gene>
<dbReference type="InterPro" id="IPR050640">
    <property type="entry name" value="Bact_2-comp_sensor_kinase"/>
</dbReference>
<name>A0A1H9QJN0_BUTFI</name>
<evidence type="ECO:0000256" key="7">
    <source>
        <dbReference type="ARBA" id="ARBA00023012"/>
    </source>
</evidence>
<comment type="subcellular location">
    <subcellularLocation>
        <location evidence="2">Membrane</location>
    </subcellularLocation>
</comment>
<comment type="catalytic activity">
    <reaction evidence="1">
        <text>ATP + protein L-histidine = ADP + protein N-phospho-L-histidine.</text>
        <dbReference type="EC" id="2.7.13.3"/>
    </reaction>
</comment>
<keyword evidence="8" id="KW-1133">Transmembrane helix</keyword>
<dbReference type="PANTHER" id="PTHR34220">
    <property type="entry name" value="SENSOR HISTIDINE KINASE YPDA"/>
    <property type="match status" value="1"/>
</dbReference>
<dbReference type="Pfam" id="PF00672">
    <property type="entry name" value="HAMP"/>
    <property type="match status" value="1"/>
</dbReference>
<dbReference type="RefSeq" id="WP_074755394.1">
    <property type="nucleotide sequence ID" value="NZ_FOGJ01000008.1"/>
</dbReference>
<dbReference type="CDD" id="cd06225">
    <property type="entry name" value="HAMP"/>
    <property type="match status" value="1"/>
</dbReference>
<feature type="transmembrane region" description="Helical" evidence="8">
    <location>
        <begin position="275"/>
        <end position="299"/>
    </location>
</feature>
<sequence length="560" mass="63044">MIRKSFKRELLSAFIIVAILPLLISGIFLIRAFRSRISQNYEELALSSINEAASELDSKFSIFKYDMTALSNDEVILEMLSKNTPHTGSRSYRILFTLTSDLRDYGDFTVYDIDGNALISTSSSESKKNMPTYFGILKDVESASNSIVIRRTQDYEDPSLIQIACSVRDKGSCIGYIVASLDADNISAILSNTTDSSSEVVILDRYWDMVYSNERAKNDNVAYTIRSRMMNGLDITSPGDSGIFFVREIGDSGLSIVLGKENIFTSDVTKTMTRVMLLMAAISFILCLIVAEIMSGYLTRPIGKLSKVMKRAESGDLSARVDTKRQDELGQLGRNYNKMAGELQKYMDLEIQKQKELDDRTIAMMQAQLNPHFLYNTLDTMKWTAKTRGVPEVATLASNLAIILRMAISGKKFVRLEEEIDLVKYYIEIQKIRFSGNFSFDIEVPLELEDCIVPKLILQPVVENAIVHGLKDKAGGQVFVNIYDNNNVLEIEVYDDGVGISDEDLYRIEHRDHREEEGHLGLSNVDTIIRLYFGDEYGIKAKRLEEGGSIVTVTLPLNRD</sequence>
<feature type="domain" description="HAMP" evidence="10">
    <location>
        <begin position="296"/>
        <end position="348"/>
    </location>
</feature>
<dbReference type="GO" id="GO:0016020">
    <property type="term" value="C:membrane"/>
    <property type="evidence" value="ECO:0007669"/>
    <property type="project" value="UniProtKB-SubCell"/>
</dbReference>
<evidence type="ECO:0000256" key="5">
    <source>
        <dbReference type="ARBA" id="ARBA00022679"/>
    </source>
</evidence>
<reference evidence="11 12" key="1">
    <citation type="submission" date="2016-10" db="EMBL/GenBank/DDBJ databases">
        <authorList>
            <person name="de Groot N.N."/>
        </authorList>
    </citation>
    <scope>NUCLEOTIDE SEQUENCE [LARGE SCALE GENOMIC DNA]</scope>
    <source>
        <strain evidence="11 12">AR40</strain>
    </source>
</reference>
<dbReference type="PROSITE" id="PS50109">
    <property type="entry name" value="HIS_KIN"/>
    <property type="match status" value="1"/>
</dbReference>
<dbReference type="SUPFAM" id="SSF158472">
    <property type="entry name" value="HAMP domain-like"/>
    <property type="match status" value="1"/>
</dbReference>
<feature type="transmembrane region" description="Helical" evidence="8">
    <location>
        <begin position="12"/>
        <end position="33"/>
    </location>
</feature>
<evidence type="ECO:0000313" key="11">
    <source>
        <dbReference type="EMBL" id="SER60706.1"/>
    </source>
</evidence>
<dbReference type="SUPFAM" id="SSF55874">
    <property type="entry name" value="ATPase domain of HSP90 chaperone/DNA topoisomerase II/histidine kinase"/>
    <property type="match status" value="1"/>
</dbReference>
<dbReference type="SMART" id="SM00387">
    <property type="entry name" value="HATPase_c"/>
    <property type="match status" value="1"/>
</dbReference>
<dbReference type="InterPro" id="IPR003594">
    <property type="entry name" value="HATPase_dom"/>
</dbReference>
<evidence type="ECO:0000256" key="4">
    <source>
        <dbReference type="ARBA" id="ARBA00022553"/>
    </source>
</evidence>
<evidence type="ECO:0000259" key="9">
    <source>
        <dbReference type="PROSITE" id="PS50109"/>
    </source>
</evidence>
<dbReference type="AlphaFoldDB" id="A0A1H9QJN0"/>
<dbReference type="Gene3D" id="6.10.340.10">
    <property type="match status" value="1"/>
</dbReference>
<evidence type="ECO:0000313" key="12">
    <source>
        <dbReference type="Proteomes" id="UP000182584"/>
    </source>
</evidence>
<dbReference type="Proteomes" id="UP000182584">
    <property type="component" value="Unassembled WGS sequence"/>
</dbReference>
<evidence type="ECO:0000259" key="10">
    <source>
        <dbReference type="PROSITE" id="PS50885"/>
    </source>
</evidence>
<dbReference type="InterPro" id="IPR036890">
    <property type="entry name" value="HATPase_C_sf"/>
</dbReference>
<dbReference type="InterPro" id="IPR010559">
    <property type="entry name" value="Sig_transdc_His_kin_internal"/>
</dbReference>
<dbReference type="InterPro" id="IPR003660">
    <property type="entry name" value="HAMP_dom"/>
</dbReference>
<organism evidence="11 12">
    <name type="scientific">Butyrivibrio fibrisolvens</name>
    <dbReference type="NCBI Taxonomy" id="831"/>
    <lineage>
        <taxon>Bacteria</taxon>
        <taxon>Bacillati</taxon>
        <taxon>Bacillota</taxon>
        <taxon>Clostridia</taxon>
        <taxon>Lachnospirales</taxon>
        <taxon>Lachnospiraceae</taxon>
        <taxon>Butyrivibrio</taxon>
    </lineage>
</organism>
<dbReference type="PANTHER" id="PTHR34220:SF7">
    <property type="entry name" value="SENSOR HISTIDINE KINASE YPDA"/>
    <property type="match status" value="1"/>
</dbReference>
<keyword evidence="8" id="KW-0812">Transmembrane</keyword>
<dbReference type="InterPro" id="IPR005467">
    <property type="entry name" value="His_kinase_dom"/>
</dbReference>
<keyword evidence="7" id="KW-0902">Two-component regulatory system</keyword>
<evidence type="ECO:0000256" key="6">
    <source>
        <dbReference type="ARBA" id="ARBA00022777"/>
    </source>
</evidence>
<accession>A0A1H9QJN0</accession>
<dbReference type="Gene3D" id="3.30.565.10">
    <property type="entry name" value="Histidine kinase-like ATPase, C-terminal domain"/>
    <property type="match status" value="1"/>
</dbReference>
<evidence type="ECO:0000256" key="2">
    <source>
        <dbReference type="ARBA" id="ARBA00004370"/>
    </source>
</evidence>
<proteinExistence type="predicted"/>
<dbReference type="OrthoDB" id="9809348at2"/>
<dbReference type="PROSITE" id="PS50885">
    <property type="entry name" value="HAMP"/>
    <property type="match status" value="1"/>
</dbReference>
<dbReference type="SMART" id="SM00304">
    <property type="entry name" value="HAMP"/>
    <property type="match status" value="1"/>
</dbReference>
<keyword evidence="6 11" id="KW-0418">Kinase</keyword>
<protein>
    <recommendedName>
        <fullName evidence="3">histidine kinase</fullName>
        <ecNumber evidence="3">2.7.13.3</ecNumber>
    </recommendedName>
</protein>
<evidence type="ECO:0000256" key="8">
    <source>
        <dbReference type="SAM" id="Phobius"/>
    </source>
</evidence>
<evidence type="ECO:0000256" key="1">
    <source>
        <dbReference type="ARBA" id="ARBA00000085"/>
    </source>
</evidence>
<keyword evidence="8" id="KW-0472">Membrane</keyword>
<keyword evidence="4" id="KW-0597">Phosphoprotein</keyword>
<dbReference type="GO" id="GO:0000155">
    <property type="term" value="F:phosphorelay sensor kinase activity"/>
    <property type="evidence" value="ECO:0007669"/>
    <property type="project" value="InterPro"/>
</dbReference>
<dbReference type="EC" id="2.7.13.3" evidence="3"/>
<feature type="domain" description="Histidine kinase" evidence="9">
    <location>
        <begin position="457"/>
        <end position="559"/>
    </location>
</feature>
<evidence type="ECO:0000256" key="3">
    <source>
        <dbReference type="ARBA" id="ARBA00012438"/>
    </source>
</evidence>
<dbReference type="EMBL" id="FOGJ01000008">
    <property type="protein sequence ID" value="SER60706.1"/>
    <property type="molecule type" value="Genomic_DNA"/>
</dbReference>
<dbReference type="Pfam" id="PF02518">
    <property type="entry name" value="HATPase_c"/>
    <property type="match status" value="1"/>
</dbReference>